<comment type="caution">
    <text evidence="1">The sequence shown here is derived from an EMBL/GenBank/DDBJ whole genome shotgun (WGS) entry which is preliminary data.</text>
</comment>
<feature type="non-terminal residue" evidence="1">
    <location>
        <position position="23"/>
    </location>
</feature>
<accession>A0A6A0A5Y4</accession>
<evidence type="ECO:0000313" key="2">
    <source>
        <dbReference type="Proteomes" id="UP000485058"/>
    </source>
</evidence>
<name>A0A6A0A5Y4_HAELA</name>
<dbReference type="EMBL" id="BLLF01003672">
    <property type="protein sequence ID" value="GFH27920.1"/>
    <property type="molecule type" value="Genomic_DNA"/>
</dbReference>
<organism evidence="1 2">
    <name type="scientific">Haematococcus lacustris</name>
    <name type="common">Green alga</name>
    <name type="synonym">Haematococcus pluvialis</name>
    <dbReference type="NCBI Taxonomy" id="44745"/>
    <lineage>
        <taxon>Eukaryota</taxon>
        <taxon>Viridiplantae</taxon>
        <taxon>Chlorophyta</taxon>
        <taxon>core chlorophytes</taxon>
        <taxon>Chlorophyceae</taxon>
        <taxon>CS clade</taxon>
        <taxon>Chlamydomonadales</taxon>
        <taxon>Haematococcaceae</taxon>
        <taxon>Haematococcus</taxon>
    </lineage>
</organism>
<evidence type="ECO:0000313" key="1">
    <source>
        <dbReference type="EMBL" id="GFH27920.1"/>
    </source>
</evidence>
<protein>
    <submittedName>
        <fullName evidence="1">Uncharacterized protein</fullName>
    </submittedName>
</protein>
<keyword evidence="2" id="KW-1185">Reference proteome</keyword>
<gene>
    <name evidence="1" type="ORF">HaLaN_26314</name>
</gene>
<dbReference type="AlphaFoldDB" id="A0A6A0A5Y4"/>
<reference evidence="1 2" key="1">
    <citation type="submission" date="2020-02" db="EMBL/GenBank/DDBJ databases">
        <title>Draft genome sequence of Haematococcus lacustris strain NIES-144.</title>
        <authorList>
            <person name="Morimoto D."/>
            <person name="Nakagawa S."/>
            <person name="Yoshida T."/>
            <person name="Sawayama S."/>
        </authorList>
    </citation>
    <scope>NUCLEOTIDE SEQUENCE [LARGE SCALE GENOMIC DNA]</scope>
    <source>
        <strain evidence="1 2">NIES-144</strain>
    </source>
</reference>
<proteinExistence type="predicted"/>
<sequence length="23" mass="2674">MELNSLRIRQRNMDRALSSLAAQ</sequence>
<dbReference type="Proteomes" id="UP000485058">
    <property type="component" value="Unassembled WGS sequence"/>
</dbReference>